<feature type="region of interest" description="Disordered" evidence="1">
    <location>
        <begin position="621"/>
        <end position="699"/>
    </location>
</feature>
<organism evidence="3 4">
    <name type="scientific">Bimuria novae-zelandiae CBS 107.79</name>
    <dbReference type="NCBI Taxonomy" id="1447943"/>
    <lineage>
        <taxon>Eukaryota</taxon>
        <taxon>Fungi</taxon>
        <taxon>Dikarya</taxon>
        <taxon>Ascomycota</taxon>
        <taxon>Pezizomycotina</taxon>
        <taxon>Dothideomycetes</taxon>
        <taxon>Pleosporomycetidae</taxon>
        <taxon>Pleosporales</taxon>
        <taxon>Massarineae</taxon>
        <taxon>Didymosphaeriaceae</taxon>
        <taxon>Bimuria</taxon>
    </lineage>
</organism>
<dbReference type="AlphaFoldDB" id="A0A6A5V021"/>
<reference evidence="3" key="1">
    <citation type="journal article" date="2020" name="Stud. Mycol.">
        <title>101 Dothideomycetes genomes: a test case for predicting lifestyles and emergence of pathogens.</title>
        <authorList>
            <person name="Haridas S."/>
            <person name="Albert R."/>
            <person name="Binder M."/>
            <person name="Bloem J."/>
            <person name="Labutti K."/>
            <person name="Salamov A."/>
            <person name="Andreopoulos B."/>
            <person name="Baker S."/>
            <person name="Barry K."/>
            <person name="Bills G."/>
            <person name="Bluhm B."/>
            <person name="Cannon C."/>
            <person name="Castanera R."/>
            <person name="Culley D."/>
            <person name="Daum C."/>
            <person name="Ezra D."/>
            <person name="Gonzalez J."/>
            <person name="Henrissat B."/>
            <person name="Kuo A."/>
            <person name="Liang C."/>
            <person name="Lipzen A."/>
            <person name="Lutzoni F."/>
            <person name="Magnuson J."/>
            <person name="Mondo S."/>
            <person name="Nolan M."/>
            <person name="Ohm R."/>
            <person name="Pangilinan J."/>
            <person name="Park H.-J."/>
            <person name="Ramirez L."/>
            <person name="Alfaro M."/>
            <person name="Sun H."/>
            <person name="Tritt A."/>
            <person name="Yoshinaga Y."/>
            <person name="Zwiers L.-H."/>
            <person name="Turgeon B."/>
            <person name="Goodwin S."/>
            <person name="Spatafora J."/>
            <person name="Crous P."/>
            <person name="Grigoriev I."/>
        </authorList>
    </citation>
    <scope>NUCLEOTIDE SEQUENCE</scope>
    <source>
        <strain evidence="3">CBS 107.79</strain>
    </source>
</reference>
<accession>A0A6A5V021</accession>
<keyword evidence="4" id="KW-1185">Reference proteome</keyword>
<feature type="compositionally biased region" description="Low complexity" evidence="1">
    <location>
        <begin position="621"/>
        <end position="640"/>
    </location>
</feature>
<name>A0A6A5V021_9PLEO</name>
<evidence type="ECO:0000313" key="3">
    <source>
        <dbReference type="EMBL" id="KAF1969549.1"/>
    </source>
</evidence>
<evidence type="ECO:0000313" key="4">
    <source>
        <dbReference type="Proteomes" id="UP000800036"/>
    </source>
</evidence>
<feature type="transmembrane region" description="Helical" evidence="2">
    <location>
        <begin position="757"/>
        <end position="779"/>
    </location>
</feature>
<keyword evidence="2" id="KW-0472">Membrane</keyword>
<evidence type="ECO:0000256" key="1">
    <source>
        <dbReference type="SAM" id="MobiDB-lite"/>
    </source>
</evidence>
<protein>
    <submittedName>
        <fullName evidence="3">Uncharacterized protein</fullName>
    </submittedName>
</protein>
<evidence type="ECO:0000256" key="2">
    <source>
        <dbReference type="SAM" id="Phobius"/>
    </source>
</evidence>
<keyword evidence="2" id="KW-1133">Transmembrane helix</keyword>
<keyword evidence="2" id="KW-0812">Transmembrane</keyword>
<dbReference type="Proteomes" id="UP000800036">
    <property type="component" value="Unassembled WGS sequence"/>
</dbReference>
<dbReference type="EMBL" id="ML976708">
    <property type="protein sequence ID" value="KAF1969549.1"/>
    <property type="molecule type" value="Genomic_DNA"/>
</dbReference>
<feature type="compositionally biased region" description="Basic and acidic residues" evidence="1">
    <location>
        <begin position="670"/>
        <end position="681"/>
    </location>
</feature>
<feature type="compositionally biased region" description="Polar residues" evidence="1">
    <location>
        <begin position="641"/>
        <end position="659"/>
    </location>
</feature>
<sequence length="821" mass="93165">MAATPSTSQEVESCTGNEKYYIKAKIREAFKEVKINYSNRTDHSAEPDQAFLATLRLTDAKSFRGFYEDIFDAFVDHPGSSLKQAKKNINAYCTAVKEKSRSFLLNPIPREAWCDFYVAFNGYKTKKLLSVADFEQLFSTICKLLREDVELRYELEERPPNILDKAKAAGGNLDELTRNNFYAHETFDRFLMWCFWMMKFKLNQPRHGLCDASLLVLFDWYRCAPDIVKLSPNDLNGIIDDLIRYGDIEGDGNNGYDVYLESGAVYTRTQYYWKMRGTTIRQDAWGAIMQNLKHFDNHATKGTFMHYRLSDDQLTTGVSRLEKKIFEYARKNGSTSAAEYKNQKTETLNSIPTHTSGGISTWIDFTRSLTEVNGRFDIEERLFQVYNDLFASVVGMRYLDQWHINASDRNKFVQSVLEIIERTVRSNPGIRWEDETGTRLAALEHWNTAISSRSYADNELPLAALEFTFECQELSQKACPGLFPVSVHQNIVMVAQRESPITWPGLTTAHDSPRPLEAIPDTLRKAKCKSILQFLARIDKKWSVDTYKVYLFRHGDLDYISKCVEAIIMRRSNVQGRGYYSRCIRIELNKMKDIRDSHECTGLYERGRQCLVLRKGSSCSNAAPSSNAGPSNGPGPSNSAGLVTQQATSAVLSSSQVHPKSNAPAPNTDLPRESPAQEDKPVAPPTIEPAPQASVPEPSVQRQAPVFSWLWTKNKITLGKNKVVGLFCSTNQPREMPVEESCAPLQPRQEESQQYKLMYFFIGLFYMLYALLGCLISLLRALCARLDTFLTSLRPALCALPGYVDLCFKALFGFFGQLLST</sequence>
<proteinExistence type="predicted"/>
<gene>
    <name evidence="3" type="ORF">BU23DRAFT_652624</name>
</gene>